<organism evidence="1 2">
    <name type="scientific">Trichogramma kaykai</name>
    <dbReference type="NCBI Taxonomy" id="54128"/>
    <lineage>
        <taxon>Eukaryota</taxon>
        <taxon>Metazoa</taxon>
        <taxon>Ecdysozoa</taxon>
        <taxon>Arthropoda</taxon>
        <taxon>Hexapoda</taxon>
        <taxon>Insecta</taxon>
        <taxon>Pterygota</taxon>
        <taxon>Neoptera</taxon>
        <taxon>Endopterygota</taxon>
        <taxon>Hymenoptera</taxon>
        <taxon>Apocrita</taxon>
        <taxon>Proctotrupomorpha</taxon>
        <taxon>Chalcidoidea</taxon>
        <taxon>Trichogrammatidae</taxon>
        <taxon>Trichogramma</taxon>
    </lineage>
</organism>
<protein>
    <submittedName>
        <fullName evidence="1">Uncharacterized protein</fullName>
    </submittedName>
</protein>
<evidence type="ECO:0000313" key="2">
    <source>
        <dbReference type="Proteomes" id="UP001627154"/>
    </source>
</evidence>
<evidence type="ECO:0000313" key="1">
    <source>
        <dbReference type="EMBL" id="KAL3405060.1"/>
    </source>
</evidence>
<dbReference type="Proteomes" id="UP001627154">
    <property type="component" value="Unassembled WGS sequence"/>
</dbReference>
<dbReference type="EMBL" id="JBJJXI010000021">
    <property type="protein sequence ID" value="KAL3405060.1"/>
    <property type="molecule type" value="Genomic_DNA"/>
</dbReference>
<sequence>MEIFLDSIGRTRAAAAAAAATHHTLRLPLREDAVMQLIYYTLAIAELAVPISPPARRVTLPATCKCAALRSLYALYRARHVREILPRLDIHRRAASMMHLLCHRHHSGQY</sequence>
<accession>A0ABD2XIG8</accession>
<reference evidence="1 2" key="1">
    <citation type="journal article" date="2024" name="bioRxiv">
        <title>A reference genome for Trichogramma kaykai: A tiny desert-dwelling parasitoid wasp with competing sex-ratio distorters.</title>
        <authorList>
            <person name="Culotta J."/>
            <person name="Lindsey A.R."/>
        </authorList>
    </citation>
    <scope>NUCLEOTIDE SEQUENCE [LARGE SCALE GENOMIC DNA]</scope>
    <source>
        <strain evidence="1 2">KSX58</strain>
    </source>
</reference>
<proteinExistence type="predicted"/>
<keyword evidence="2" id="KW-1185">Reference proteome</keyword>
<dbReference type="AlphaFoldDB" id="A0ABD2XIG8"/>
<name>A0ABD2XIG8_9HYME</name>
<gene>
    <name evidence="1" type="ORF">TKK_002117</name>
</gene>
<comment type="caution">
    <text evidence="1">The sequence shown here is derived from an EMBL/GenBank/DDBJ whole genome shotgun (WGS) entry which is preliminary data.</text>
</comment>